<keyword evidence="2" id="KW-1185">Reference proteome</keyword>
<accession>A0AAV7VSN1</accession>
<evidence type="ECO:0000313" key="2">
    <source>
        <dbReference type="Proteomes" id="UP001066276"/>
    </source>
</evidence>
<evidence type="ECO:0000313" key="1">
    <source>
        <dbReference type="EMBL" id="KAJ1204313.1"/>
    </source>
</evidence>
<gene>
    <name evidence="1" type="ORF">NDU88_008092</name>
</gene>
<sequence>MTPEPTPEPTPRRQRCFSPKLTARIMMPCKCKWIIAGAQPDYHKAISHRMADCKRTFSTAVLHARQDFLFTSRALVPPS</sequence>
<dbReference type="AlphaFoldDB" id="A0AAV7VSN1"/>
<dbReference type="EMBL" id="JANPWB010000003">
    <property type="protein sequence ID" value="KAJ1204313.1"/>
    <property type="molecule type" value="Genomic_DNA"/>
</dbReference>
<dbReference type="Proteomes" id="UP001066276">
    <property type="component" value="Chromosome 2_1"/>
</dbReference>
<proteinExistence type="predicted"/>
<protein>
    <submittedName>
        <fullName evidence="1">Uncharacterized protein</fullName>
    </submittedName>
</protein>
<organism evidence="1 2">
    <name type="scientific">Pleurodeles waltl</name>
    <name type="common">Iberian ribbed newt</name>
    <dbReference type="NCBI Taxonomy" id="8319"/>
    <lineage>
        <taxon>Eukaryota</taxon>
        <taxon>Metazoa</taxon>
        <taxon>Chordata</taxon>
        <taxon>Craniata</taxon>
        <taxon>Vertebrata</taxon>
        <taxon>Euteleostomi</taxon>
        <taxon>Amphibia</taxon>
        <taxon>Batrachia</taxon>
        <taxon>Caudata</taxon>
        <taxon>Salamandroidea</taxon>
        <taxon>Salamandridae</taxon>
        <taxon>Pleurodelinae</taxon>
        <taxon>Pleurodeles</taxon>
    </lineage>
</organism>
<comment type="caution">
    <text evidence="1">The sequence shown here is derived from an EMBL/GenBank/DDBJ whole genome shotgun (WGS) entry which is preliminary data.</text>
</comment>
<reference evidence="1" key="1">
    <citation type="journal article" date="2022" name="bioRxiv">
        <title>Sequencing and chromosome-scale assembly of the giantPleurodeles waltlgenome.</title>
        <authorList>
            <person name="Brown T."/>
            <person name="Elewa A."/>
            <person name="Iarovenko S."/>
            <person name="Subramanian E."/>
            <person name="Araus A.J."/>
            <person name="Petzold A."/>
            <person name="Susuki M."/>
            <person name="Suzuki K.-i.T."/>
            <person name="Hayashi T."/>
            <person name="Toyoda A."/>
            <person name="Oliveira C."/>
            <person name="Osipova E."/>
            <person name="Leigh N.D."/>
            <person name="Simon A."/>
            <person name="Yun M.H."/>
        </authorList>
    </citation>
    <scope>NUCLEOTIDE SEQUENCE</scope>
    <source>
        <strain evidence="1">20211129_DDA</strain>
        <tissue evidence="1">Liver</tissue>
    </source>
</reference>
<name>A0AAV7VSN1_PLEWA</name>